<dbReference type="PROSITE" id="PS50088">
    <property type="entry name" value="ANK_REPEAT"/>
    <property type="match status" value="3"/>
</dbReference>
<evidence type="ECO:0000256" key="1">
    <source>
        <dbReference type="PROSITE-ProRule" id="PRU00023"/>
    </source>
</evidence>
<dbReference type="Proteomes" id="UP001163046">
    <property type="component" value="Unassembled WGS sequence"/>
</dbReference>
<organism evidence="3 4">
    <name type="scientific">Desmophyllum pertusum</name>
    <dbReference type="NCBI Taxonomy" id="174260"/>
    <lineage>
        <taxon>Eukaryota</taxon>
        <taxon>Metazoa</taxon>
        <taxon>Cnidaria</taxon>
        <taxon>Anthozoa</taxon>
        <taxon>Hexacorallia</taxon>
        <taxon>Scleractinia</taxon>
        <taxon>Caryophylliina</taxon>
        <taxon>Caryophylliidae</taxon>
        <taxon>Desmophyllum</taxon>
    </lineage>
</organism>
<dbReference type="OrthoDB" id="5983398at2759"/>
<dbReference type="PANTHER" id="PTHR24133:SF40">
    <property type="entry name" value="ANKYRIN REPEAT DOMAIN 44"/>
    <property type="match status" value="1"/>
</dbReference>
<dbReference type="InterPro" id="IPR002110">
    <property type="entry name" value="Ankyrin_rpt"/>
</dbReference>
<dbReference type="PROSITE" id="PS50297">
    <property type="entry name" value="ANK_REP_REGION"/>
    <property type="match status" value="3"/>
</dbReference>
<evidence type="ECO:0000313" key="4">
    <source>
        <dbReference type="Proteomes" id="UP001163046"/>
    </source>
</evidence>
<dbReference type="AlphaFoldDB" id="A0A9W9Z9D0"/>
<evidence type="ECO:0000313" key="3">
    <source>
        <dbReference type="EMBL" id="KAJ7376433.1"/>
    </source>
</evidence>
<dbReference type="EMBL" id="MU826399">
    <property type="protein sequence ID" value="KAJ7376433.1"/>
    <property type="molecule type" value="Genomic_DNA"/>
</dbReference>
<dbReference type="InterPro" id="IPR036770">
    <property type="entry name" value="Ankyrin_rpt-contain_sf"/>
</dbReference>
<accession>A0A9W9Z9D0</accession>
<gene>
    <name evidence="3" type="ORF">OS493_034710</name>
</gene>
<dbReference type="PANTHER" id="PTHR24133">
    <property type="entry name" value="ANKYRIN DOMAIN-CONTAINING"/>
    <property type="match status" value="1"/>
</dbReference>
<reference evidence="3" key="1">
    <citation type="submission" date="2023-01" db="EMBL/GenBank/DDBJ databases">
        <title>Genome assembly of the deep-sea coral Lophelia pertusa.</title>
        <authorList>
            <person name="Herrera S."/>
            <person name="Cordes E."/>
        </authorList>
    </citation>
    <scope>NUCLEOTIDE SEQUENCE</scope>
    <source>
        <strain evidence="3">USNM1676648</strain>
        <tissue evidence="3">Polyp</tissue>
    </source>
</reference>
<dbReference type="Pfam" id="PF12796">
    <property type="entry name" value="Ank_2"/>
    <property type="match status" value="2"/>
</dbReference>
<keyword evidence="1" id="KW-0040">ANK repeat</keyword>
<evidence type="ECO:0000256" key="2">
    <source>
        <dbReference type="SAM" id="MobiDB-lite"/>
    </source>
</evidence>
<feature type="compositionally biased region" description="Polar residues" evidence="2">
    <location>
        <begin position="425"/>
        <end position="435"/>
    </location>
</feature>
<feature type="region of interest" description="Disordered" evidence="2">
    <location>
        <begin position="412"/>
        <end position="435"/>
    </location>
</feature>
<dbReference type="Pfam" id="PF00023">
    <property type="entry name" value="Ank"/>
    <property type="match status" value="2"/>
</dbReference>
<name>A0A9W9Z9D0_9CNID</name>
<dbReference type="SMART" id="SM00248">
    <property type="entry name" value="ANK"/>
    <property type="match status" value="7"/>
</dbReference>
<dbReference type="InterPro" id="IPR052391">
    <property type="entry name" value="E3_Ligase-Neurotoxin"/>
</dbReference>
<feature type="repeat" description="ANK" evidence="1">
    <location>
        <begin position="237"/>
        <end position="270"/>
    </location>
</feature>
<protein>
    <submittedName>
        <fullName evidence="3">Uncharacterized protein</fullName>
    </submittedName>
</protein>
<dbReference type="PRINTS" id="PR01415">
    <property type="entry name" value="ANKYRIN"/>
</dbReference>
<proteinExistence type="predicted"/>
<comment type="caution">
    <text evidence="3">The sequence shown here is derived from an EMBL/GenBank/DDBJ whole genome shotgun (WGS) entry which is preliminary data.</text>
</comment>
<sequence length="508" mass="56056">MHGNLHCVKFLLRQPGVDIHARDRWRASPLSEAAQFGHDQVVQCLLRHGAGWCEDGAGDLLCSAVVIISHLFNDKGEEFGATMVKTSRLVTTAMMHFVYVANFVLHRKMLTVTFRAPNQLGAATATRQTGVDVDAPNSDGSTALHVAATVGSRGVVQYLTDQRADINAVDSLGNAPLNYSDMHEHRAVSQLLEALGARRLSHHYSMHEICEVASTGNLQMLRHMVHNGATVCYRDFNKRTPLHISAAEGHLDVVKFLLLQPGTNINARDTNDVTPLVDAIMNGQHGVAEHLKARGGTFSECKLAHLMTSAASTGDTRILKRLIRWTGGNVNVSDFDGQTPLHTAAMYGRLNVVNLLLKEGADVTLVNRYGQIPLQVAVANNHTAVEKELRKFLKLTEEILLADHFTATCYSPQARKRSRKHRTEPSQYNYSKRESWTSTENSLDIHRQRGLSVNSIHASREIINLANMRAPLEENDSSRPSFLHASTHAISNLTPQAREMAGGQPDYV</sequence>
<feature type="repeat" description="ANK" evidence="1">
    <location>
        <begin position="139"/>
        <end position="171"/>
    </location>
</feature>
<dbReference type="Gene3D" id="1.25.40.20">
    <property type="entry name" value="Ankyrin repeat-containing domain"/>
    <property type="match status" value="4"/>
</dbReference>
<dbReference type="SUPFAM" id="SSF48403">
    <property type="entry name" value="Ankyrin repeat"/>
    <property type="match status" value="2"/>
</dbReference>
<feature type="repeat" description="ANK" evidence="1">
    <location>
        <begin position="336"/>
        <end position="368"/>
    </location>
</feature>
<dbReference type="Pfam" id="PF13857">
    <property type="entry name" value="Ank_5"/>
    <property type="match status" value="1"/>
</dbReference>
<keyword evidence="4" id="KW-1185">Reference proteome</keyword>